<protein>
    <submittedName>
        <fullName evidence="2">DUF2244 domain-containing protein</fullName>
    </submittedName>
</protein>
<comment type="caution">
    <text evidence="2">The sequence shown here is derived from an EMBL/GenBank/DDBJ whole genome shotgun (WGS) entry which is preliminary data.</text>
</comment>
<sequence>MPYHWTDTGPDAPRRLRLWPHNSLSARGFAIMVLGFFLFASIPLYGLLGTVLLWGLLPFMLAATAGLYYALRRNAFDRRIIEELTITPDRTTLIHTDPRGAEQRWDANTYWVSVTMHETEGPVPYYVTLKGAGREVEVGAFLSEEERIALYDELLRAFAGITAPEGSAPAP</sequence>
<keyword evidence="1" id="KW-1133">Transmembrane helix</keyword>
<feature type="transmembrane region" description="Helical" evidence="1">
    <location>
        <begin position="51"/>
        <end position="71"/>
    </location>
</feature>
<accession>A0AAW9SLV7</accession>
<dbReference type="RefSeq" id="WP_347167406.1">
    <property type="nucleotide sequence ID" value="NZ_JBDNCH010000002.1"/>
</dbReference>
<reference evidence="2 3" key="1">
    <citation type="submission" date="2024-05" db="EMBL/GenBank/DDBJ databases">
        <title>Genome sequence of Ponticoccus litoralis KCCM 90028.</title>
        <authorList>
            <person name="Kim J.M."/>
            <person name="Lee J.K."/>
            <person name="Choi B.J."/>
            <person name="Bayburt H."/>
            <person name="Baek J.H."/>
            <person name="Jeon C.O."/>
        </authorList>
    </citation>
    <scope>NUCLEOTIDE SEQUENCE [LARGE SCALE GENOMIC DNA]</scope>
    <source>
        <strain evidence="2 3">KCCM 90028</strain>
    </source>
</reference>
<gene>
    <name evidence="2" type="ORF">ABFB10_17020</name>
</gene>
<dbReference type="Pfam" id="PF10003">
    <property type="entry name" value="DUF2244"/>
    <property type="match status" value="1"/>
</dbReference>
<keyword evidence="1" id="KW-0812">Transmembrane</keyword>
<dbReference type="InterPro" id="IPR019253">
    <property type="entry name" value="DUF2244_TM"/>
</dbReference>
<dbReference type="AlphaFoldDB" id="A0AAW9SLV7"/>
<proteinExistence type="predicted"/>
<dbReference type="EMBL" id="JBDNCH010000002">
    <property type="protein sequence ID" value="MEN9062435.1"/>
    <property type="molecule type" value="Genomic_DNA"/>
</dbReference>
<feature type="transmembrane region" description="Helical" evidence="1">
    <location>
        <begin position="24"/>
        <end position="45"/>
    </location>
</feature>
<organism evidence="2 3">
    <name type="scientific">Ponticoccus litoralis</name>
    <dbReference type="NCBI Taxonomy" id="422297"/>
    <lineage>
        <taxon>Bacteria</taxon>
        <taxon>Pseudomonadati</taxon>
        <taxon>Pseudomonadota</taxon>
        <taxon>Alphaproteobacteria</taxon>
        <taxon>Rhodobacterales</taxon>
        <taxon>Roseobacteraceae</taxon>
        <taxon>Ponticoccus</taxon>
    </lineage>
</organism>
<keyword evidence="3" id="KW-1185">Reference proteome</keyword>
<name>A0AAW9SLV7_9RHOB</name>
<evidence type="ECO:0000313" key="3">
    <source>
        <dbReference type="Proteomes" id="UP001428774"/>
    </source>
</evidence>
<keyword evidence="1" id="KW-0472">Membrane</keyword>
<evidence type="ECO:0000256" key="1">
    <source>
        <dbReference type="SAM" id="Phobius"/>
    </source>
</evidence>
<dbReference type="Proteomes" id="UP001428774">
    <property type="component" value="Unassembled WGS sequence"/>
</dbReference>
<evidence type="ECO:0000313" key="2">
    <source>
        <dbReference type="EMBL" id="MEN9062435.1"/>
    </source>
</evidence>